<reference evidence="1 2" key="1">
    <citation type="journal article" date="2019" name="Int. J. Syst. Evol. Microbiol.">
        <title>The Global Catalogue of Microorganisms (GCM) 10K type strain sequencing project: providing services to taxonomists for standard genome sequencing and annotation.</title>
        <authorList>
            <consortium name="The Broad Institute Genomics Platform"/>
            <consortium name="The Broad Institute Genome Sequencing Center for Infectious Disease"/>
            <person name="Wu L."/>
            <person name="Ma J."/>
        </authorList>
    </citation>
    <scope>NUCLEOTIDE SEQUENCE [LARGE SCALE GENOMIC DNA]</scope>
    <source>
        <strain evidence="1 2">JCM 3272</strain>
    </source>
</reference>
<accession>A0ABN3H9Z6</accession>
<proteinExistence type="predicted"/>
<dbReference type="EMBL" id="BAAARV010000075">
    <property type="protein sequence ID" value="GAA2373756.1"/>
    <property type="molecule type" value="Genomic_DNA"/>
</dbReference>
<sequence length="208" mass="22428">MFDEWDADRFEASLMLLAGTPRLHFRPGAVRGRDGWAAVHARADGSLRVEFEMEQAQSRFTDVMRSVPDATCWTGRRVAGIRRRYETFVVDVDGADPSSVVGRLRGEWTRTVGLLFGDGAADGMTLRTGAAAVWRSALLTGAPRVSRAGLRLRARDRSSVGLLLQAARVLGVACQARTGQGVHMVHAEGPGLITLLATVRPTSDEAGA</sequence>
<keyword evidence="2" id="KW-1185">Reference proteome</keyword>
<dbReference type="RefSeq" id="WP_344617520.1">
    <property type="nucleotide sequence ID" value="NZ_BAAARV010000075.1"/>
</dbReference>
<evidence type="ECO:0000313" key="1">
    <source>
        <dbReference type="EMBL" id="GAA2373756.1"/>
    </source>
</evidence>
<evidence type="ECO:0000313" key="2">
    <source>
        <dbReference type="Proteomes" id="UP001501444"/>
    </source>
</evidence>
<organism evidence="1 2">
    <name type="scientific">Dactylosporangium salmoneum</name>
    <dbReference type="NCBI Taxonomy" id="53361"/>
    <lineage>
        <taxon>Bacteria</taxon>
        <taxon>Bacillati</taxon>
        <taxon>Actinomycetota</taxon>
        <taxon>Actinomycetes</taxon>
        <taxon>Micromonosporales</taxon>
        <taxon>Micromonosporaceae</taxon>
        <taxon>Dactylosporangium</taxon>
    </lineage>
</organism>
<comment type="caution">
    <text evidence="1">The sequence shown here is derived from an EMBL/GenBank/DDBJ whole genome shotgun (WGS) entry which is preliminary data.</text>
</comment>
<gene>
    <name evidence="1" type="ORF">GCM10010170_076500</name>
</gene>
<dbReference type="Proteomes" id="UP001501444">
    <property type="component" value="Unassembled WGS sequence"/>
</dbReference>
<protein>
    <submittedName>
        <fullName evidence="1">Uncharacterized protein</fullName>
    </submittedName>
</protein>
<name>A0ABN3H9Z6_9ACTN</name>